<evidence type="ECO:0000256" key="2">
    <source>
        <dbReference type="SAM" id="Phobius"/>
    </source>
</evidence>
<keyword evidence="2" id="KW-0812">Transmembrane</keyword>
<reference evidence="3" key="1">
    <citation type="submission" date="2022-04" db="EMBL/GenBank/DDBJ databases">
        <title>Halocatena sp. nov., isolated from a salt lake.</title>
        <authorList>
            <person name="Cui H.-L."/>
        </authorList>
    </citation>
    <scope>NUCLEOTIDE SEQUENCE</scope>
    <source>
        <strain evidence="3">AD-1</strain>
        <plasmid evidence="3">unnamed1</plasmid>
    </source>
</reference>
<dbReference type="GeneID" id="71928979"/>
<keyword evidence="2" id="KW-0472">Membrane</keyword>
<dbReference type="Gene3D" id="2.60.120.380">
    <property type="match status" value="2"/>
</dbReference>
<geneLocation type="plasmid" evidence="3 4">
    <name>unnamed1</name>
</geneLocation>
<keyword evidence="4" id="KW-1185">Reference proteome</keyword>
<dbReference type="InterPro" id="IPR017868">
    <property type="entry name" value="Filamin/ABP280_repeat-like"/>
</dbReference>
<keyword evidence="3" id="KW-0614">Plasmid</keyword>
<organism evidence="3 4">
    <name type="scientific">Halocatena salina</name>
    <dbReference type="NCBI Taxonomy" id="2934340"/>
    <lineage>
        <taxon>Archaea</taxon>
        <taxon>Methanobacteriati</taxon>
        <taxon>Methanobacteriota</taxon>
        <taxon>Stenosarchaea group</taxon>
        <taxon>Halobacteria</taxon>
        <taxon>Halobacteriales</taxon>
        <taxon>Natronomonadaceae</taxon>
        <taxon>Halocatena</taxon>
    </lineage>
</organism>
<evidence type="ECO:0000313" key="3">
    <source>
        <dbReference type="EMBL" id="UPM44362.1"/>
    </source>
</evidence>
<dbReference type="Proteomes" id="UP000831768">
    <property type="component" value="Plasmid unnamed1"/>
</dbReference>
<dbReference type="SUPFAM" id="SSF89260">
    <property type="entry name" value="Collagen-binding domain"/>
    <property type="match status" value="2"/>
</dbReference>
<dbReference type="PROSITE" id="PS50194">
    <property type="entry name" value="FILAMIN_REPEAT"/>
    <property type="match status" value="1"/>
</dbReference>
<dbReference type="KEGG" id="haad:MW046_12990"/>
<feature type="region of interest" description="Disordered" evidence="1">
    <location>
        <begin position="283"/>
        <end position="341"/>
    </location>
</feature>
<evidence type="ECO:0000313" key="4">
    <source>
        <dbReference type="Proteomes" id="UP000831768"/>
    </source>
</evidence>
<proteinExistence type="predicted"/>
<feature type="region of interest" description="Disordered" evidence="1">
    <location>
        <begin position="144"/>
        <end position="192"/>
    </location>
</feature>
<name>A0A8U0A5M2_9EURY</name>
<sequence>MKRTVYLRVGVAVLVVLVAAGMVIPLGAVAQDQGEDEPNDAREAATAIKGTSVTGEITQQGDIDWFSKGFTKGETASFALTKSLREPGLKMTLYAPNGSEISNETGYDGIGKIEVSATASQTGNYFIKVEEINMDSYNTPYTIYSPAKKAPPKKQPTKPVTGTQQESEPNDERGKAQAISGEQISGKISSPDDTDWYSFQATEGENVSLVITKPDKSTSELFKFYLPDDDDFSHMETFKREDTRHQVVIPIERTGTHYIKITSKVVGEVAESGDKYTIQFTGDMPVQQSEPPATDGDVSPEATSSSESDGDTTTEAGTETGANTDTTNNSDEDNEDLTSLFGPGFTGGGAVIALFVTAGFALRRQ</sequence>
<protein>
    <recommendedName>
        <fullName evidence="5">Peptidase C-terminal archaeal/bacterial domain-containing protein</fullName>
    </recommendedName>
</protein>
<feature type="transmembrane region" description="Helical" evidence="2">
    <location>
        <begin position="340"/>
        <end position="362"/>
    </location>
</feature>
<accession>A0A8U0A5M2</accession>
<dbReference type="EMBL" id="CP096020">
    <property type="protein sequence ID" value="UPM44362.1"/>
    <property type="molecule type" value="Genomic_DNA"/>
</dbReference>
<evidence type="ECO:0008006" key="5">
    <source>
        <dbReference type="Google" id="ProtNLM"/>
    </source>
</evidence>
<gene>
    <name evidence="3" type="ORF">MW046_12990</name>
</gene>
<dbReference type="AlphaFoldDB" id="A0A8U0A5M2"/>
<keyword evidence="2" id="KW-1133">Transmembrane helix</keyword>
<dbReference type="RefSeq" id="WP_247995016.1">
    <property type="nucleotide sequence ID" value="NZ_CP096020.1"/>
</dbReference>
<evidence type="ECO:0000256" key="1">
    <source>
        <dbReference type="SAM" id="MobiDB-lite"/>
    </source>
</evidence>
<feature type="compositionally biased region" description="Low complexity" evidence="1">
    <location>
        <begin position="303"/>
        <end position="329"/>
    </location>
</feature>